<feature type="compositionally biased region" description="Basic and acidic residues" evidence="1">
    <location>
        <begin position="392"/>
        <end position="406"/>
    </location>
</feature>
<dbReference type="EMBL" id="CAIJDO010000196">
    <property type="protein sequence ID" value="CAD0007530.1"/>
    <property type="molecule type" value="Genomic_DNA"/>
</dbReference>
<comment type="caution">
    <text evidence="2">The sequence shown here is derived from an EMBL/GenBank/DDBJ whole genome shotgun (WGS) entry which is preliminary data.</text>
</comment>
<reference evidence="2 3" key="1">
    <citation type="submission" date="2020-06" db="EMBL/GenBank/DDBJ databases">
        <authorList>
            <person name="Criscuolo A."/>
        </authorList>
    </citation>
    <scope>NUCLEOTIDE SEQUENCE [LARGE SCALE GENOMIC DNA]</scope>
    <source>
        <strain evidence="3">CIP 110025</strain>
    </source>
</reference>
<accession>A0A6V6Z6Y6</accession>
<dbReference type="RefSeq" id="WP_031455472.1">
    <property type="nucleotide sequence ID" value="NZ_CAIJDO010000196.1"/>
</dbReference>
<dbReference type="Proteomes" id="UP000556700">
    <property type="component" value="Unassembled WGS sequence"/>
</dbReference>
<sequence length="445" mass="48819">MELYQEKSFKNKIEPIAANSSDLKKAVQLKDNRELSVRKINNNLQNEAGLSHNVIQLRVSANRIGGGFKSSLTGLNYPTRQEAEQAESDYLAEQERIRLEERPPVDFQFQPPLQGPPIGQTPLASALLNNPVHFGPVMTTGGDVTREQVNALAGSPVIPHDQATAFSARNTHAMVFSEGLDGLHVHSHSGVSTPVNNVTNETHPVPQFYQSHLFRQGPPPQHVNLPDNRSTAHAEALAVHSEAYRSSVKRNADDIEQFSDIMDFDPEVGVGDATPEQFENLLNFLSGIPVSSNIAINRASCGHKGGSGHVGGCNQEMAETGEDYPEMLQQYMNSSQLAFLATQTGMASFGVSASGPYKEQGNPARMAESDVKVSMHNSFDWKKGQGRPISRKQQEYEARSREVDPSKKKKVKLKRILPSSHKSDIHKRQDPPPPPPPSSSQGIFV</sequence>
<feature type="region of interest" description="Disordered" evidence="1">
    <location>
        <begin position="378"/>
        <end position="445"/>
    </location>
</feature>
<name>A0A6V6Z6Y6_9FLAO</name>
<proteinExistence type="predicted"/>
<feature type="compositionally biased region" description="Basic and acidic residues" evidence="1">
    <location>
        <begin position="421"/>
        <end position="430"/>
    </location>
</feature>
<keyword evidence="3" id="KW-1185">Reference proteome</keyword>
<organism evidence="2 3">
    <name type="scientific">Flavobacterium chungangense</name>
    <dbReference type="NCBI Taxonomy" id="554283"/>
    <lineage>
        <taxon>Bacteria</taxon>
        <taxon>Pseudomonadati</taxon>
        <taxon>Bacteroidota</taxon>
        <taxon>Flavobacteriia</taxon>
        <taxon>Flavobacteriales</taxon>
        <taxon>Flavobacteriaceae</taxon>
        <taxon>Flavobacterium</taxon>
    </lineage>
</organism>
<evidence type="ECO:0000313" key="2">
    <source>
        <dbReference type="EMBL" id="CAD0007530.1"/>
    </source>
</evidence>
<evidence type="ECO:0000313" key="3">
    <source>
        <dbReference type="Proteomes" id="UP000556700"/>
    </source>
</evidence>
<gene>
    <name evidence="2" type="ORF">FLACHUCJ7_03359</name>
</gene>
<protein>
    <submittedName>
        <fullName evidence="2">Uncharacterized protein</fullName>
    </submittedName>
</protein>
<evidence type="ECO:0000256" key="1">
    <source>
        <dbReference type="SAM" id="MobiDB-lite"/>
    </source>
</evidence>
<dbReference type="AlphaFoldDB" id="A0A6V6Z6Y6"/>